<dbReference type="Pfam" id="PF00342">
    <property type="entry name" value="PGI"/>
    <property type="match status" value="1"/>
</dbReference>
<dbReference type="Proteomes" id="UP000198755">
    <property type="component" value="Unassembled WGS sequence"/>
</dbReference>
<feature type="active site" evidence="7">
    <location>
        <position position="511"/>
    </location>
</feature>
<evidence type="ECO:0000313" key="9">
    <source>
        <dbReference type="EMBL" id="SFK33460.1"/>
    </source>
</evidence>
<keyword evidence="4 7" id="KW-0324">Glycolysis</keyword>
<dbReference type="InterPro" id="IPR023096">
    <property type="entry name" value="G6P_Isomerase_C"/>
</dbReference>
<dbReference type="OrthoDB" id="140919at2"/>
<dbReference type="NCBIfam" id="NF001211">
    <property type="entry name" value="PRK00179.1"/>
    <property type="match status" value="1"/>
</dbReference>
<evidence type="ECO:0000256" key="7">
    <source>
        <dbReference type="HAMAP-Rule" id="MF_00473"/>
    </source>
</evidence>
<dbReference type="Gene3D" id="3.40.50.10490">
    <property type="entry name" value="Glucose-6-phosphate isomerase like protein, domain 1"/>
    <property type="match status" value="2"/>
</dbReference>
<dbReference type="PROSITE" id="PS51463">
    <property type="entry name" value="P_GLUCOSE_ISOMERASE_3"/>
    <property type="match status" value="1"/>
</dbReference>
<evidence type="ECO:0000256" key="4">
    <source>
        <dbReference type="ARBA" id="ARBA00023152"/>
    </source>
</evidence>
<dbReference type="InterPro" id="IPR035476">
    <property type="entry name" value="SIS_PGI_1"/>
</dbReference>
<comment type="subcellular location">
    <subcellularLocation>
        <location evidence="7">Cytoplasm</location>
    </subcellularLocation>
</comment>
<dbReference type="PRINTS" id="PR00662">
    <property type="entry name" value="G6PISOMERASE"/>
</dbReference>
<protein>
    <recommendedName>
        <fullName evidence="7">Glucose-6-phosphate isomerase</fullName>
        <shortName evidence="7">GPI</shortName>
        <ecNumber evidence="7">5.3.1.9</ecNumber>
    </recommendedName>
    <alternativeName>
        <fullName evidence="7">Phosphoglucose isomerase</fullName>
        <shortName evidence="7">PGI</shortName>
    </alternativeName>
    <alternativeName>
        <fullName evidence="7">Phosphohexose isomerase</fullName>
        <shortName evidence="7">PHI</shortName>
    </alternativeName>
</protein>
<evidence type="ECO:0000256" key="1">
    <source>
        <dbReference type="ARBA" id="ARBA00004926"/>
    </source>
</evidence>
<dbReference type="PROSITE" id="PS00174">
    <property type="entry name" value="P_GLUCOSE_ISOMERASE_2"/>
    <property type="match status" value="1"/>
</dbReference>
<evidence type="ECO:0000256" key="5">
    <source>
        <dbReference type="ARBA" id="ARBA00023235"/>
    </source>
</evidence>
<gene>
    <name evidence="7" type="primary">pgi</name>
    <name evidence="9" type="ORF">SAMN05444581_10675</name>
</gene>
<proteinExistence type="inferred from homology"/>
<keyword evidence="5 7" id="KW-0413">Isomerase</keyword>
<comment type="catalytic activity">
    <reaction evidence="6 7 8">
        <text>alpha-D-glucose 6-phosphate = beta-D-fructose 6-phosphate</text>
        <dbReference type="Rhea" id="RHEA:11816"/>
        <dbReference type="ChEBI" id="CHEBI:57634"/>
        <dbReference type="ChEBI" id="CHEBI:58225"/>
        <dbReference type="EC" id="5.3.1.9"/>
    </reaction>
</comment>
<comment type="function">
    <text evidence="7">Catalyzes the reversible isomerization of glucose-6-phosphate to fructose-6-phosphate.</text>
</comment>
<dbReference type="SUPFAM" id="SSF53697">
    <property type="entry name" value="SIS domain"/>
    <property type="match status" value="1"/>
</dbReference>
<evidence type="ECO:0000256" key="8">
    <source>
        <dbReference type="RuleBase" id="RU000612"/>
    </source>
</evidence>
<dbReference type="EMBL" id="FOSN01000006">
    <property type="protein sequence ID" value="SFK33460.1"/>
    <property type="molecule type" value="Genomic_DNA"/>
</dbReference>
<sequence>MARDEVAEALSALEAHKREIGAVKISKFFQDDPERFARFHIALDDLIFDFSKHRLTEKTFALLLDLARSARVEARRAALFAGEAVNATERRPALHMALRNLSGKPMFAEGVDVMPDVVAERGKMEAFAEAIRSGSIKAANGERFTDIVNFGIGGSDLGPKMAAQALAPFVADHLTLHFVANVDGADIGDTLKRLPLSTTLFVICSKTFTTLETMTNARTARDRVARTLGEKAVADHFCAVSTHLDKIAEFGVRSDRVFGFWDWVGGRYSIWSSIGLSLAIGIGARQFQEFLRGGEDIDTHFLEAPLERNIPVIMALLGVWYRDFWGFSTLAIIPYDERLGRFPAYIQQLDMESNGKSVDLSGAPVTMATAPIIFGEPGTNCQHAFFQLFHQGQTIVPVDFLIAAEPTCADPAHHQLLLANCLAQSQALMQGRALDEVVLRLQAEGLSSEAAVALAPHKAFAGDRPSSTLLYKQLTPRALGRLIALYEHKVFVQGVIWNINSFDQWGVELGKELAIELAPIIADGARSTRGLDPSTAGLIEAARLLAKTEV</sequence>
<dbReference type="CDD" id="cd05015">
    <property type="entry name" value="SIS_PGI_1"/>
    <property type="match status" value="1"/>
</dbReference>
<accession>A0A1I3YNV5</accession>
<dbReference type="InterPro" id="IPR001672">
    <property type="entry name" value="G6P_Isomerase"/>
</dbReference>
<keyword evidence="3 7" id="KW-0312">Gluconeogenesis</keyword>
<dbReference type="GO" id="GO:0005829">
    <property type="term" value="C:cytosol"/>
    <property type="evidence" value="ECO:0007669"/>
    <property type="project" value="TreeGrafter"/>
</dbReference>
<comment type="similarity">
    <text evidence="2 7 8">Belongs to the GPI family.</text>
</comment>
<evidence type="ECO:0000256" key="6">
    <source>
        <dbReference type="ARBA" id="ARBA00029321"/>
    </source>
</evidence>
<reference evidence="9 10" key="1">
    <citation type="submission" date="2016-10" db="EMBL/GenBank/DDBJ databases">
        <authorList>
            <person name="de Groot N.N."/>
        </authorList>
    </citation>
    <scope>NUCLEOTIDE SEQUENCE [LARGE SCALE GENOMIC DNA]</scope>
    <source>
        <strain evidence="9 10">NE2</strain>
    </source>
</reference>
<dbReference type="PANTHER" id="PTHR11469:SF1">
    <property type="entry name" value="GLUCOSE-6-PHOSPHATE ISOMERASE"/>
    <property type="match status" value="1"/>
</dbReference>
<evidence type="ECO:0000256" key="2">
    <source>
        <dbReference type="ARBA" id="ARBA00006604"/>
    </source>
</evidence>
<dbReference type="CDD" id="cd05016">
    <property type="entry name" value="SIS_PGI_2"/>
    <property type="match status" value="1"/>
</dbReference>
<dbReference type="HAMAP" id="MF_00473">
    <property type="entry name" value="G6P_isomerase"/>
    <property type="match status" value="1"/>
</dbReference>
<feature type="active site" evidence="7">
    <location>
        <position position="383"/>
    </location>
</feature>
<dbReference type="GO" id="GO:0048029">
    <property type="term" value="F:monosaccharide binding"/>
    <property type="evidence" value="ECO:0007669"/>
    <property type="project" value="TreeGrafter"/>
</dbReference>
<dbReference type="GO" id="GO:0097367">
    <property type="term" value="F:carbohydrate derivative binding"/>
    <property type="evidence" value="ECO:0007669"/>
    <property type="project" value="InterPro"/>
</dbReference>
<dbReference type="RefSeq" id="WP_091681051.1">
    <property type="nucleotide sequence ID" value="NZ_FOSN01000006.1"/>
</dbReference>
<evidence type="ECO:0000256" key="3">
    <source>
        <dbReference type="ARBA" id="ARBA00022432"/>
    </source>
</evidence>
<organism evidence="9 10">
    <name type="scientific">Methylocapsa palsarum</name>
    <dbReference type="NCBI Taxonomy" id="1612308"/>
    <lineage>
        <taxon>Bacteria</taxon>
        <taxon>Pseudomonadati</taxon>
        <taxon>Pseudomonadota</taxon>
        <taxon>Alphaproteobacteria</taxon>
        <taxon>Hyphomicrobiales</taxon>
        <taxon>Beijerinckiaceae</taxon>
        <taxon>Methylocapsa</taxon>
    </lineage>
</organism>
<dbReference type="InterPro" id="IPR046348">
    <property type="entry name" value="SIS_dom_sf"/>
</dbReference>
<dbReference type="Gene3D" id="1.10.1390.10">
    <property type="match status" value="1"/>
</dbReference>
<dbReference type="EC" id="5.3.1.9" evidence="7"/>
<keyword evidence="10" id="KW-1185">Reference proteome</keyword>
<feature type="active site" description="Proton donor" evidence="7">
    <location>
        <position position="352"/>
    </location>
</feature>
<dbReference type="InterPro" id="IPR035482">
    <property type="entry name" value="SIS_PGI_2"/>
</dbReference>
<comment type="pathway">
    <text evidence="7">Carbohydrate biosynthesis; gluconeogenesis.</text>
</comment>
<dbReference type="GO" id="GO:0006094">
    <property type="term" value="P:gluconeogenesis"/>
    <property type="evidence" value="ECO:0007669"/>
    <property type="project" value="UniProtKB-UniRule"/>
</dbReference>
<dbReference type="PANTHER" id="PTHR11469">
    <property type="entry name" value="GLUCOSE-6-PHOSPHATE ISOMERASE"/>
    <property type="match status" value="1"/>
</dbReference>
<dbReference type="GO" id="GO:0006096">
    <property type="term" value="P:glycolytic process"/>
    <property type="evidence" value="ECO:0007669"/>
    <property type="project" value="UniProtKB-UniRule"/>
</dbReference>
<keyword evidence="7" id="KW-0963">Cytoplasm</keyword>
<dbReference type="GO" id="GO:0051156">
    <property type="term" value="P:glucose 6-phosphate metabolic process"/>
    <property type="evidence" value="ECO:0007669"/>
    <property type="project" value="TreeGrafter"/>
</dbReference>
<dbReference type="PROSITE" id="PS00765">
    <property type="entry name" value="P_GLUCOSE_ISOMERASE_1"/>
    <property type="match status" value="1"/>
</dbReference>
<dbReference type="STRING" id="1612308.SAMN05444581_10675"/>
<dbReference type="GO" id="GO:0004347">
    <property type="term" value="F:glucose-6-phosphate isomerase activity"/>
    <property type="evidence" value="ECO:0007669"/>
    <property type="project" value="UniProtKB-UniRule"/>
</dbReference>
<dbReference type="AlphaFoldDB" id="A0A1I3YNV5"/>
<name>A0A1I3YNV5_9HYPH</name>
<dbReference type="InterPro" id="IPR018189">
    <property type="entry name" value="Phosphoglucose_isomerase_CS"/>
</dbReference>
<dbReference type="UniPathway" id="UPA00138"/>
<dbReference type="UniPathway" id="UPA00109">
    <property type="reaction ID" value="UER00181"/>
</dbReference>
<comment type="pathway">
    <text evidence="1 7 8">Carbohydrate degradation; glycolysis; D-glyceraldehyde 3-phosphate and glycerone phosphate from D-glucose: step 2/4.</text>
</comment>
<evidence type="ECO:0000313" key="10">
    <source>
        <dbReference type="Proteomes" id="UP000198755"/>
    </source>
</evidence>